<dbReference type="Gene3D" id="3.30.70.60">
    <property type="match status" value="1"/>
</dbReference>
<comment type="caution">
    <text evidence="8">The sequence shown here is derived from an EMBL/GenBank/DDBJ whole genome shotgun (WGS) entry which is preliminary data.</text>
</comment>
<organism evidence="8 9">
    <name type="scientific">Rhodocista pekingensis</name>
    <dbReference type="NCBI Taxonomy" id="201185"/>
    <lineage>
        <taxon>Bacteria</taxon>
        <taxon>Pseudomonadati</taxon>
        <taxon>Pseudomonadota</taxon>
        <taxon>Alphaproteobacteria</taxon>
        <taxon>Rhodospirillales</taxon>
        <taxon>Azospirillaceae</taxon>
        <taxon>Rhodocista</taxon>
    </lineage>
</organism>
<dbReference type="Proteomes" id="UP001596456">
    <property type="component" value="Unassembled WGS sequence"/>
</dbReference>
<comment type="function">
    <text evidence="4 6">Binds together with bS18 to 16S ribosomal RNA.</text>
</comment>
<dbReference type="Pfam" id="PF01250">
    <property type="entry name" value="Ribosomal_S6"/>
    <property type="match status" value="1"/>
</dbReference>
<dbReference type="InterPro" id="IPR035980">
    <property type="entry name" value="Ribosomal_bS6_sf"/>
</dbReference>
<dbReference type="EMBL" id="JBHTCM010000016">
    <property type="protein sequence ID" value="MFC7334495.1"/>
    <property type="molecule type" value="Genomic_DNA"/>
</dbReference>
<evidence type="ECO:0000256" key="3">
    <source>
        <dbReference type="ARBA" id="ARBA00023274"/>
    </source>
</evidence>
<evidence type="ECO:0000256" key="7">
    <source>
        <dbReference type="SAM" id="MobiDB-lite"/>
    </source>
</evidence>
<keyword evidence="6" id="KW-0694">RNA-binding</keyword>
<feature type="compositionally biased region" description="Basic and acidic residues" evidence="7">
    <location>
        <begin position="122"/>
        <end position="163"/>
    </location>
</feature>
<keyword evidence="2 6" id="KW-0689">Ribosomal protein</keyword>
<dbReference type="RefSeq" id="WP_012566761.1">
    <property type="nucleotide sequence ID" value="NZ_JBHTCM010000016.1"/>
</dbReference>
<comment type="similarity">
    <text evidence="1 6">Belongs to the bacterial ribosomal protein bS6 family.</text>
</comment>
<keyword evidence="3 6" id="KW-0687">Ribonucleoprotein</keyword>
<feature type="region of interest" description="Disordered" evidence="7">
    <location>
        <begin position="97"/>
        <end position="163"/>
    </location>
</feature>
<dbReference type="InterPro" id="IPR000529">
    <property type="entry name" value="Ribosomal_bS6"/>
</dbReference>
<evidence type="ECO:0000313" key="8">
    <source>
        <dbReference type="EMBL" id="MFC7334495.1"/>
    </source>
</evidence>
<accession>A0ABW2KYU7</accession>
<proteinExistence type="inferred from homology"/>
<evidence type="ECO:0000256" key="4">
    <source>
        <dbReference type="ARBA" id="ARBA00035104"/>
    </source>
</evidence>
<evidence type="ECO:0000256" key="6">
    <source>
        <dbReference type="HAMAP-Rule" id="MF_00360"/>
    </source>
</evidence>
<gene>
    <name evidence="6 8" type="primary">rpsF</name>
    <name evidence="8" type="ORF">ACFQPS_15105</name>
</gene>
<evidence type="ECO:0000313" key="9">
    <source>
        <dbReference type="Proteomes" id="UP001596456"/>
    </source>
</evidence>
<dbReference type="NCBIfam" id="TIGR00166">
    <property type="entry name" value="S6"/>
    <property type="match status" value="1"/>
</dbReference>
<dbReference type="HAMAP" id="MF_00360">
    <property type="entry name" value="Ribosomal_bS6"/>
    <property type="match status" value="1"/>
</dbReference>
<dbReference type="CDD" id="cd00473">
    <property type="entry name" value="bS6"/>
    <property type="match status" value="1"/>
</dbReference>
<evidence type="ECO:0000256" key="1">
    <source>
        <dbReference type="ARBA" id="ARBA00009512"/>
    </source>
</evidence>
<dbReference type="PANTHER" id="PTHR21011">
    <property type="entry name" value="MITOCHONDRIAL 28S RIBOSOMAL PROTEIN S6"/>
    <property type="match status" value="1"/>
</dbReference>
<dbReference type="InterPro" id="IPR014717">
    <property type="entry name" value="Transl_elong_EF1B/ribsomal_bS6"/>
</dbReference>
<keyword evidence="6" id="KW-0699">rRNA-binding</keyword>
<dbReference type="PANTHER" id="PTHR21011:SF1">
    <property type="entry name" value="SMALL RIBOSOMAL SUBUNIT PROTEIN BS6M"/>
    <property type="match status" value="1"/>
</dbReference>
<evidence type="ECO:0000256" key="2">
    <source>
        <dbReference type="ARBA" id="ARBA00022980"/>
    </source>
</evidence>
<evidence type="ECO:0000256" key="5">
    <source>
        <dbReference type="ARBA" id="ARBA00035294"/>
    </source>
</evidence>
<protein>
    <recommendedName>
        <fullName evidence="5 6">Small ribosomal subunit protein bS6</fullName>
    </recommendedName>
</protein>
<dbReference type="InterPro" id="IPR020814">
    <property type="entry name" value="Ribosomal_S6_plastid/chlpt"/>
</dbReference>
<name>A0ABW2KYU7_9PROT</name>
<sequence length="163" mass="18224">MALYETILIARQDITASQVEGLTETFTGILKENGGEVKKVEQWGLKTLTYRIKKNRKAHYVYIGHEAPAAAVAEMERNMSINEDVLRFMTVKVEKIEEGQTAMLTNKGERSERGPRGGFGDRGPRRDFGDRGPRRDFGDRGPRRDGDGPRAEGGRNEGEGDRA</sequence>
<dbReference type="GO" id="GO:0005840">
    <property type="term" value="C:ribosome"/>
    <property type="evidence" value="ECO:0007669"/>
    <property type="project" value="UniProtKB-KW"/>
</dbReference>
<reference evidence="9" key="1">
    <citation type="journal article" date="2019" name="Int. J. Syst. Evol. Microbiol.">
        <title>The Global Catalogue of Microorganisms (GCM) 10K type strain sequencing project: providing services to taxonomists for standard genome sequencing and annotation.</title>
        <authorList>
            <consortium name="The Broad Institute Genomics Platform"/>
            <consortium name="The Broad Institute Genome Sequencing Center for Infectious Disease"/>
            <person name="Wu L."/>
            <person name="Ma J."/>
        </authorList>
    </citation>
    <scope>NUCLEOTIDE SEQUENCE [LARGE SCALE GENOMIC DNA]</scope>
    <source>
        <strain evidence="9">CGMCC 1.16275</strain>
    </source>
</reference>
<keyword evidence="9" id="KW-1185">Reference proteome</keyword>
<dbReference type="SUPFAM" id="SSF54995">
    <property type="entry name" value="Ribosomal protein S6"/>
    <property type="match status" value="1"/>
</dbReference>